<dbReference type="InterPro" id="IPR019949">
    <property type="entry name" value="CmoO-like"/>
</dbReference>
<comment type="caution">
    <text evidence="3">The sequence shown here is derived from an EMBL/GenBank/DDBJ whole genome shotgun (WGS) entry which is preliminary data.</text>
</comment>
<name>A0ABT8CAQ1_9BACT</name>
<protein>
    <submittedName>
        <fullName evidence="3">LLM class flavin-dependent oxidoreductase</fullName>
        <ecNumber evidence="3">1.-.-.-</ecNumber>
    </submittedName>
</protein>
<evidence type="ECO:0000313" key="3">
    <source>
        <dbReference type="EMBL" id="MDN3689447.1"/>
    </source>
</evidence>
<dbReference type="SUPFAM" id="SSF51679">
    <property type="entry name" value="Bacterial luciferase-like"/>
    <property type="match status" value="1"/>
</dbReference>
<reference evidence="4" key="1">
    <citation type="journal article" date="2019" name="Int. J. Syst. Evol. Microbiol.">
        <title>The Global Catalogue of Microorganisms (GCM) 10K type strain sequencing project: providing services to taxonomists for standard genome sequencing and annotation.</title>
        <authorList>
            <consortium name="The Broad Institute Genomics Platform"/>
            <consortium name="The Broad Institute Genome Sequencing Center for Infectious Disease"/>
            <person name="Wu L."/>
            <person name="Ma J."/>
        </authorList>
    </citation>
    <scope>NUCLEOTIDE SEQUENCE [LARGE SCALE GENOMIC DNA]</scope>
    <source>
        <strain evidence="4">CECT 7706</strain>
    </source>
</reference>
<keyword evidence="4" id="KW-1185">Reference proteome</keyword>
<gene>
    <name evidence="3" type="ORF">QWZ15_16555</name>
</gene>
<proteinExistence type="predicted"/>
<dbReference type="InterPro" id="IPR050766">
    <property type="entry name" value="Bact_Lucif_Oxidored"/>
</dbReference>
<dbReference type="NCBIfam" id="TIGR03558">
    <property type="entry name" value="oxido_grp_1"/>
    <property type="match status" value="1"/>
</dbReference>
<keyword evidence="3" id="KW-0560">Oxidoreductase</keyword>
<dbReference type="PANTHER" id="PTHR30137">
    <property type="entry name" value="LUCIFERASE-LIKE MONOOXYGENASE"/>
    <property type="match status" value="1"/>
</dbReference>
<dbReference type="InterPro" id="IPR036661">
    <property type="entry name" value="Luciferase-like_sf"/>
</dbReference>
<dbReference type="GO" id="GO:0016491">
    <property type="term" value="F:oxidoreductase activity"/>
    <property type="evidence" value="ECO:0007669"/>
    <property type="project" value="UniProtKB-KW"/>
</dbReference>
<dbReference type="EC" id="1.-.-.-" evidence="3"/>
<sequence length="340" mass="37947">MQKEIPFSILDLAILKKDQDAADAYRRSLDLAQNAEIWGYKRFWLAEHHNMPHVGSAAPTILMGYIAQGTQRIRVGSGGIMLPNHSPLIVAEQIGTLETLYPGRIDLGLGRAPGTDQRTASVLRRGRMESVQEFPQDLEELQSYFSEDNLDSPVRAFPAEGLNVPFYLLGSSMDSAYLAAARGLPYVFASHFAPTYFQQASRYYQNHFQPSADSRKPYLIACINVVVGETDEEAQYLATSFYQMALGIIRGRSYPLPPPVSDMNAIWAPHEAAALQNMMAYTFVGSYETVSKGLENFLAENHLDELMITTNIYDHQKRLESFALTAKAIQSIKPKKQAVS</sequence>
<organism evidence="3 4">
    <name type="scientific">Cyclobacterium jeungdonense</name>
    <dbReference type="NCBI Taxonomy" id="708087"/>
    <lineage>
        <taxon>Bacteria</taxon>
        <taxon>Pseudomonadati</taxon>
        <taxon>Bacteroidota</taxon>
        <taxon>Cytophagia</taxon>
        <taxon>Cytophagales</taxon>
        <taxon>Cyclobacteriaceae</taxon>
        <taxon>Cyclobacterium</taxon>
    </lineage>
</organism>
<evidence type="ECO:0000259" key="2">
    <source>
        <dbReference type="Pfam" id="PF00296"/>
    </source>
</evidence>
<evidence type="ECO:0000256" key="1">
    <source>
        <dbReference type="ARBA" id="ARBA00007789"/>
    </source>
</evidence>
<dbReference type="PANTHER" id="PTHR30137:SF6">
    <property type="entry name" value="LUCIFERASE-LIKE MONOOXYGENASE"/>
    <property type="match status" value="1"/>
</dbReference>
<dbReference type="RefSeq" id="WP_163386334.1">
    <property type="nucleotide sequence ID" value="NZ_JAUFQS010000026.1"/>
</dbReference>
<dbReference type="InterPro" id="IPR011251">
    <property type="entry name" value="Luciferase-like_dom"/>
</dbReference>
<dbReference type="EMBL" id="JAUFQS010000026">
    <property type="protein sequence ID" value="MDN3689447.1"/>
    <property type="molecule type" value="Genomic_DNA"/>
</dbReference>
<evidence type="ECO:0000313" key="4">
    <source>
        <dbReference type="Proteomes" id="UP001236663"/>
    </source>
</evidence>
<accession>A0ABT8CAQ1</accession>
<dbReference type="Gene3D" id="3.20.20.30">
    <property type="entry name" value="Luciferase-like domain"/>
    <property type="match status" value="1"/>
</dbReference>
<comment type="similarity">
    <text evidence="1">To bacterial alkanal monooxygenase alpha and beta chains.</text>
</comment>
<dbReference type="Proteomes" id="UP001236663">
    <property type="component" value="Unassembled WGS sequence"/>
</dbReference>
<dbReference type="Pfam" id="PF00296">
    <property type="entry name" value="Bac_luciferase"/>
    <property type="match status" value="1"/>
</dbReference>
<feature type="domain" description="Luciferase-like" evidence="2">
    <location>
        <begin position="12"/>
        <end position="243"/>
    </location>
</feature>